<reference evidence="3 4" key="1">
    <citation type="journal article" date="2010" name="DNA Res.">
        <title>Genome sequence of Kitasatospora setae NBRC 14216T: an evolutionary snapshot of the family Streptomycetaceae.</title>
        <authorList>
            <person name="Ichikawa N."/>
            <person name="Oguchi A."/>
            <person name="Ikeda H."/>
            <person name="Ishikawa J."/>
            <person name="Kitani S."/>
            <person name="Watanabe Y."/>
            <person name="Nakamura S."/>
            <person name="Katano Y."/>
            <person name="Kishi E."/>
            <person name="Sasagawa M."/>
            <person name="Ankai A."/>
            <person name="Fukui S."/>
            <person name="Hashimoto Y."/>
            <person name="Kamata S."/>
            <person name="Otoguro M."/>
            <person name="Tanikawa S."/>
            <person name="Nihira T."/>
            <person name="Horinouchi S."/>
            <person name="Ohnishi Y."/>
            <person name="Hayakawa M."/>
            <person name="Kuzuyama T."/>
            <person name="Arisawa A."/>
            <person name="Nomoto F."/>
            <person name="Miura H."/>
            <person name="Takahashi Y."/>
            <person name="Fujita N."/>
        </authorList>
    </citation>
    <scope>NUCLEOTIDE SEQUENCE [LARGE SCALE GENOMIC DNA]</scope>
    <source>
        <strain evidence="4">ATCC 33774 / DSM 43861 / JCM 3304 / KCC A-0304 / NBRC 14216 / KM-6054</strain>
    </source>
</reference>
<dbReference type="HOGENOM" id="CLU_049918_1_1_11"/>
<protein>
    <submittedName>
        <fullName evidence="3">Putative arylamine N-acetyltransferase</fullName>
        <ecNumber evidence="3">2.3.1.5</ecNumber>
    </submittedName>
</protein>
<dbReference type="InterPro" id="IPR001447">
    <property type="entry name" value="Arylamine_N-AcTrfase"/>
</dbReference>
<dbReference type="Pfam" id="PF00797">
    <property type="entry name" value="Acetyltransf_2"/>
    <property type="match status" value="1"/>
</dbReference>
<dbReference type="KEGG" id="ksk:KSE_16760"/>
<dbReference type="PANTHER" id="PTHR11786">
    <property type="entry name" value="N-HYDROXYARYLAMINE O-ACETYLTRANSFERASE"/>
    <property type="match status" value="1"/>
</dbReference>
<dbReference type="Proteomes" id="UP000007076">
    <property type="component" value="Chromosome"/>
</dbReference>
<dbReference type="AlphaFoldDB" id="E4N8H0"/>
<dbReference type="PANTHER" id="PTHR11786:SF0">
    <property type="entry name" value="ARYLAMINE N-ACETYLTRANSFERASE 4-RELATED"/>
    <property type="match status" value="1"/>
</dbReference>
<gene>
    <name evidence="3" type="primary">nat</name>
    <name evidence="3" type="ordered locus">KSE_16760</name>
</gene>
<dbReference type="EC" id="2.3.1.5" evidence="3"/>
<dbReference type="GO" id="GO:0004060">
    <property type="term" value="F:arylamine N-acetyltransferase activity"/>
    <property type="evidence" value="ECO:0007669"/>
    <property type="project" value="UniProtKB-EC"/>
</dbReference>
<accession>E4N8H0</accession>
<name>E4N8H0_KITSK</name>
<evidence type="ECO:0000313" key="3">
    <source>
        <dbReference type="EMBL" id="BAJ27501.1"/>
    </source>
</evidence>
<evidence type="ECO:0000256" key="2">
    <source>
        <dbReference type="RuleBase" id="RU003452"/>
    </source>
</evidence>
<dbReference type="RefSeq" id="WP_014134819.1">
    <property type="nucleotide sequence ID" value="NC_016109.1"/>
</dbReference>
<dbReference type="eggNOG" id="COG2162">
    <property type="taxonomic scope" value="Bacteria"/>
</dbReference>
<keyword evidence="3" id="KW-0808">Transferase</keyword>
<dbReference type="Gene3D" id="3.30.2140.10">
    <property type="entry name" value="Arylamine N-acetyltransferase"/>
    <property type="match status" value="1"/>
</dbReference>
<dbReference type="PATRIC" id="fig|452652.3.peg.1680"/>
<dbReference type="EMBL" id="AP010968">
    <property type="protein sequence ID" value="BAJ27501.1"/>
    <property type="molecule type" value="Genomic_DNA"/>
</dbReference>
<keyword evidence="3" id="KW-0012">Acyltransferase</keyword>
<dbReference type="STRING" id="452652.KSE_16760"/>
<proteinExistence type="inferred from homology"/>
<dbReference type="Gene3D" id="2.40.128.150">
    <property type="entry name" value="Cysteine proteinases"/>
    <property type="match status" value="1"/>
</dbReference>
<organism evidence="3 4">
    <name type="scientific">Kitasatospora setae (strain ATCC 33774 / DSM 43861 / JCM 3304 / KCC A-0304 / NBRC 14216 / KM-6054)</name>
    <name type="common">Streptomyces setae</name>
    <dbReference type="NCBI Taxonomy" id="452652"/>
    <lineage>
        <taxon>Bacteria</taxon>
        <taxon>Bacillati</taxon>
        <taxon>Actinomycetota</taxon>
        <taxon>Actinomycetes</taxon>
        <taxon>Kitasatosporales</taxon>
        <taxon>Streptomycetaceae</taxon>
        <taxon>Kitasatospora</taxon>
    </lineage>
</organism>
<dbReference type="InterPro" id="IPR038765">
    <property type="entry name" value="Papain-like_cys_pep_sf"/>
</dbReference>
<evidence type="ECO:0000256" key="1">
    <source>
        <dbReference type="ARBA" id="ARBA00006547"/>
    </source>
</evidence>
<evidence type="ECO:0000313" key="4">
    <source>
        <dbReference type="Proteomes" id="UP000007076"/>
    </source>
</evidence>
<dbReference type="PRINTS" id="PR01543">
    <property type="entry name" value="ANATRNSFRASE"/>
</dbReference>
<comment type="similarity">
    <text evidence="1 2">Belongs to the arylamine N-acetyltransferase family.</text>
</comment>
<dbReference type="SUPFAM" id="SSF54001">
    <property type="entry name" value="Cysteine proteinases"/>
    <property type="match status" value="1"/>
</dbReference>
<sequence>MTAPAAVPAAPALDLAPAADLDLDASGLDLGRYLERIAAPGADALAGPVADAATLRRLHRAHRLAVPFENLDLVRGLGVSLALPDIEAKLVGARRGGYCYEQNLLFAAVLLRLGYRVSGLMGRTLLGSAVPRPRTHMLLRVGLGAGPDGAGPDGGEWLADVGCGSLGPLEPLPLDPGRTVDQDGWTYRIAGTGGPGGELALQIRRGDSWFGLYSFTLQAHHLVDYRVANHFSAGHPDSVFVRDVLVQLPGAAARIALRGRNLVEDLPDGRTVQRELADAGAVRAVLAERFGLEVDLPG</sequence>
<keyword evidence="4" id="KW-1185">Reference proteome</keyword>